<dbReference type="Pfam" id="PF22807">
    <property type="entry name" value="TrAA12"/>
    <property type="match status" value="2"/>
</dbReference>
<keyword evidence="1" id="KW-0732">Signal</keyword>
<gene>
    <name evidence="3" type="ORF">LMG27177_02208</name>
</gene>
<name>A0A6J5FU18_9BURK</name>
<feature type="domain" description="Pyrroloquinoline quinone-dependent pyranose dehydrogenase beta-propeller" evidence="2">
    <location>
        <begin position="155"/>
        <end position="284"/>
    </location>
</feature>
<accession>A0A6J5FU18</accession>
<dbReference type="Proteomes" id="UP000494252">
    <property type="component" value="Unassembled WGS sequence"/>
</dbReference>
<feature type="domain" description="Pyrroloquinoline quinone-dependent pyranose dehydrogenase beta-propeller" evidence="2">
    <location>
        <begin position="325"/>
        <end position="429"/>
    </location>
</feature>
<evidence type="ECO:0000256" key="1">
    <source>
        <dbReference type="SAM" id="SignalP"/>
    </source>
</evidence>
<dbReference type="EMBL" id="CADIKI010000005">
    <property type="protein sequence ID" value="CAB3787380.1"/>
    <property type="molecule type" value="Genomic_DNA"/>
</dbReference>
<dbReference type="PANTHER" id="PTHR19328">
    <property type="entry name" value="HEDGEHOG-INTERACTING PROTEIN"/>
    <property type="match status" value="1"/>
</dbReference>
<dbReference type="Gene3D" id="2.120.10.30">
    <property type="entry name" value="TolB, C-terminal domain"/>
    <property type="match status" value="1"/>
</dbReference>
<dbReference type="InterPro" id="IPR011042">
    <property type="entry name" value="6-blade_b-propeller_TolB-like"/>
</dbReference>
<organism evidence="3 4">
    <name type="scientific">Paraburkholderia fynbosensis</name>
    <dbReference type="NCBI Taxonomy" id="1200993"/>
    <lineage>
        <taxon>Bacteria</taxon>
        <taxon>Pseudomonadati</taxon>
        <taxon>Pseudomonadota</taxon>
        <taxon>Betaproteobacteria</taxon>
        <taxon>Burkholderiales</taxon>
        <taxon>Burkholderiaceae</taxon>
        <taxon>Paraburkholderia</taxon>
    </lineage>
</organism>
<protein>
    <recommendedName>
        <fullName evidence="2">Pyrroloquinoline quinone-dependent pyranose dehydrogenase beta-propeller domain-containing protein</fullName>
    </recommendedName>
</protein>
<dbReference type="AlphaFoldDB" id="A0A6J5FU18"/>
<sequence length="447" mass="47770">MRLLNRLAISMILPLASCAIGPSSSSDAGFGASPAMPAPKTSWVPMVNIAPVQRPDGFIPTAPAGFIVTEFAGGLAHPRWLYTLPNGDVLVAESDAPKEHDEGSGLFGWVRKQVMKRAGAGVPSPDRIVLLREVDGSGVAGMHTVFLRGLHSPFGMALIGNQLYVADTDALLRFDYVTGTTQIASPGVKVADLPAGPINHHWTKNILADRSGKRLYITVGSNSNAGENGVDAEEGRARILEFDVDSGRLAPYATGLRNPNGLSWQPDSGALWTAVNERDDLGNNLVPDYMTAVKDGAFYGFPYSYYGQHIDTRVKPQRPDMVAKAVVPDYALGNHTASLGLVFYDRTLFPPHYRGGAFVGQHGSWNRKPRTGYKVVFVPFVDGKPVGLPEDFLTGFLTVDGYALGRPVGVALDADGALLVADDVGNAVWRVAPRNNHESADTAPAGK</sequence>
<evidence type="ECO:0000313" key="4">
    <source>
        <dbReference type="Proteomes" id="UP000494252"/>
    </source>
</evidence>
<evidence type="ECO:0000313" key="3">
    <source>
        <dbReference type="EMBL" id="CAB3787380.1"/>
    </source>
</evidence>
<feature type="signal peptide" evidence="1">
    <location>
        <begin position="1"/>
        <end position="28"/>
    </location>
</feature>
<feature type="chain" id="PRO_5026976856" description="Pyrroloquinoline quinone-dependent pyranose dehydrogenase beta-propeller domain-containing protein" evidence="1">
    <location>
        <begin position="29"/>
        <end position="447"/>
    </location>
</feature>
<dbReference type="InterPro" id="IPR054539">
    <property type="entry name" value="Beta-prop_PDH"/>
</dbReference>
<dbReference type="RefSeq" id="WP_175159397.1">
    <property type="nucleotide sequence ID" value="NZ_CADIKI010000005.1"/>
</dbReference>
<dbReference type="SUPFAM" id="SSF50952">
    <property type="entry name" value="Soluble quinoprotein glucose dehydrogenase"/>
    <property type="match status" value="1"/>
</dbReference>
<reference evidence="3 4" key="1">
    <citation type="submission" date="2020-04" db="EMBL/GenBank/DDBJ databases">
        <authorList>
            <person name="De Canck E."/>
        </authorList>
    </citation>
    <scope>NUCLEOTIDE SEQUENCE [LARGE SCALE GENOMIC DNA]</scope>
    <source>
        <strain evidence="3 4">LMG 27177</strain>
    </source>
</reference>
<evidence type="ECO:0000259" key="2">
    <source>
        <dbReference type="Pfam" id="PF22807"/>
    </source>
</evidence>
<keyword evidence="4" id="KW-1185">Reference proteome</keyword>
<dbReference type="InterPro" id="IPR011041">
    <property type="entry name" value="Quinoprot_gluc/sorb_DH_b-prop"/>
</dbReference>
<proteinExistence type="predicted"/>
<dbReference type="PANTHER" id="PTHR19328:SF55">
    <property type="entry name" value="BLR6566 PROTEIN"/>
    <property type="match status" value="1"/>
</dbReference>